<comment type="pathway">
    <text evidence="2">Energy metabolism; oxidative phosphorylation.</text>
</comment>
<evidence type="ECO:0000256" key="9">
    <source>
        <dbReference type="ARBA" id="ARBA00023136"/>
    </source>
</evidence>
<dbReference type="PANTHER" id="PTHR16716">
    <property type="entry name" value="CYTOCHROME C OXIDASE SUBUNIT 7B, MITOCHONDRIAL"/>
    <property type="match status" value="1"/>
</dbReference>
<dbReference type="GO" id="GO:0045277">
    <property type="term" value="C:respiratory chain complex IV"/>
    <property type="evidence" value="ECO:0007669"/>
    <property type="project" value="TreeGrafter"/>
</dbReference>
<dbReference type="Proteomes" id="UP000694382">
    <property type="component" value="Chromosome 4A"/>
</dbReference>
<evidence type="ECO:0000256" key="7">
    <source>
        <dbReference type="ARBA" id="ARBA00022989"/>
    </source>
</evidence>
<keyword evidence="6" id="KW-0809">Transit peptide</keyword>
<evidence type="ECO:0000256" key="2">
    <source>
        <dbReference type="ARBA" id="ARBA00004673"/>
    </source>
</evidence>
<dbReference type="GO" id="GO:0006123">
    <property type="term" value="P:mitochondrial electron transport, cytochrome c to oxygen"/>
    <property type="evidence" value="ECO:0007669"/>
    <property type="project" value="InterPro"/>
</dbReference>
<evidence type="ECO:0000256" key="10">
    <source>
        <dbReference type="ARBA" id="ARBA00040623"/>
    </source>
</evidence>
<dbReference type="Ensembl" id="ENSCPVT00000015315.2">
    <property type="protein sequence ID" value="ENSCPVP00000014659.1"/>
    <property type="gene ID" value="ENSCPVG00000010718.2"/>
</dbReference>
<reference evidence="12" key="2">
    <citation type="submission" date="2025-08" db="UniProtKB">
        <authorList>
            <consortium name="Ensembl"/>
        </authorList>
    </citation>
    <scope>IDENTIFICATION</scope>
</reference>
<dbReference type="AlphaFoldDB" id="A0A8C3N4Q7"/>
<keyword evidence="7" id="KW-1133">Transmembrane helix</keyword>
<comment type="similarity">
    <text evidence="3">Belongs to the cytochrome c oxidase VIIb family.</text>
</comment>
<keyword evidence="5" id="KW-0999">Mitochondrion inner membrane</keyword>
<dbReference type="PANTHER" id="PTHR16716:SF0">
    <property type="entry name" value="CYTOCHROME C OXIDASE SUBUNIT 7B, MITOCHONDRIAL"/>
    <property type="match status" value="1"/>
</dbReference>
<evidence type="ECO:0000313" key="12">
    <source>
        <dbReference type="Ensembl" id="ENSCPVP00000014659.1"/>
    </source>
</evidence>
<dbReference type="UniPathway" id="UPA00705"/>
<keyword evidence="4" id="KW-0812">Transmembrane</keyword>
<dbReference type="InterPro" id="IPR023272">
    <property type="entry name" value="Cyt_c_oxidase_suVIIB_dom_sf"/>
</dbReference>
<sequence length="72" mass="8007">ARPEVRAAKINHTAVRGAHRKHEPTFHDKYGTMVLLGGAAMFTAVWSYVFTSLNVEWGISPVGRVTPSEWRG</sequence>
<organism evidence="12 13">
    <name type="scientific">Geospiza parvula</name>
    <name type="common">Small tree-finch</name>
    <name type="synonym">Camarhynchus parvulus</name>
    <dbReference type="NCBI Taxonomy" id="87175"/>
    <lineage>
        <taxon>Eukaryota</taxon>
        <taxon>Metazoa</taxon>
        <taxon>Chordata</taxon>
        <taxon>Craniata</taxon>
        <taxon>Vertebrata</taxon>
        <taxon>Euteleostomi</taxon>
        <taxon>Archelosauria</taxon>
        <taxon>Archosauria</taxon>
        <taxon>Dinosauria</taxon>
        <taxon>Saurischia</taxon>
        <taxon>Theropoda</taxon>
        <taxon>Coelurosauria</taxon>
        <taxon>Aves</taxon>
        <taxon>Neognathae</taxon>
        <taxon>Neoaves</taxon>
        <taxon>Telluraves</taxon>
        <taxon>Australaves</taxon>
        <taxon>Passeriformes</taxon>
        <taxon>Thraupidae</taxon>
        <taxon>Camarhynchus</taxon>
    </lineage>
</organism>
<evidence type="ECO:0000313" key="13">
    <source>
        <dbReference type="Proteomes" id="UP000694382"/>
    </source>
</evidence>
<protein>
    <recommendedName>
        <fullName evidence="10">Cytochrome c oxidase subunit 7B, mitochondrial</fullName>
    </recommendedName>
    <alternativeName>
        <fullName evidence="11">Cytochrome c oxidase polypeptide VIIb</fullName>
    </alternativeName>
</protein>
<evidence type="ECO:0000256" key="1">
    <source>
        <dbReference type="ARBA" id="ARBA00004434"/>
    </source>
</evidence>
<comment type="subcellular location">
    <subcellularLocation>
        <location evidence="1">Mitochondrion inner membrane</location>
        <topology evidence="1">Single-pass membrane protein</topology>
    </subcellularLocation>
</comment>
<keyword evidence="9" id="KW-0472">Membrane</keyword>
<reference evidence="12" key="1">
    <citation type="submission" date="2020-02" db="EMBL/GenBank/DDBJ databases">
        <authorList>
            <person name="Enbody D E."/>
            <person name="Pettersson E M."/>
        </authorList>
    </citation>
    <scope>NUCLEOTIDE SEQUENCE [LARGE SCALE GENOMIC DNA]</scope>
</reference>
<keyword evidence="13" id="KW-1185">Reference proteome</keyword>
<keyword evidence="8" id="KW-0496">Mitochondrion</keyword>
<evidence type="ECO:0000256" key="6">
    <source>
        <dbReference type="ARBA" id="ARBA00022946"/>
    </source>
</evidence>
<dbReference type="SUPFAM" id="SSF81423">
    <property type="entry name" value="Mitochondrial cytochrome c oxidase subunit VIIb"/>
    <property type="match status" value="1"/>
</dbReference>
<dbReference type="InterPro" id="IPR008433">
    <property type="entry name" value="Cyt_c_oxidase_suVIIB"/>
</dbReference>
<dbReference type="Pfam" id="PF05392">
    <property type="entry name" value="COX7B"/>
    <property type="match status" value="1"/>
</dbReference>
<accession>A0A8C3N4Q7</accession>
<evidence type="ECO:0000256" key="3">
    <source>
        <dbReference type="ARBA" id="ARBA00007351"/>
    </source>
</evidence>
<evidence type="ECO:0000256" key="4">
    <source>
        <dbReference type="ARBA" id="ARBA00022692"/>
    </source>
</evidence>
<evidence type="ECO:0000256" key="8">
    <source>
        <dbReference type="ARBA" id="ARBA00023128"/>
    </source>
</evidence>
<dbReference type="Gene3D" id="4.10.51.10">
    <property type="entry name" value="Cytochrome C Oxidase, chain K"/>
    <property type="match status" value="1"/>
</dbReference>
<name>A0A8C3N4Q7_GEOPR</name>
<dbReference type="GO" id="GO:0005743">
    <property type="term" value="C:mitochondrial inner membrane"/>
    <property type="evidence" value="ECO:0007669"/>
    <property type="project" value="UniProtKB-SubCell"/>
</dbReference>
<reference evidence="12" key="3">
    <citation type="submission" date="2025-09" db="UniProtKB">
        <authorList>
            <consortium name="Ensembl"/>
        </authorList>
    </citation>
    <scope>IDENTIFICATION</scope>
</reference>
<proteinExistence type="inferred from homology"/>
<evidence type="ECO:0000256" key="5">
    <source>
        <dbReference type="ARBA" id="ARBA00022792"/>
    </source>
</evidence>
<evidence type="ECO:0000256" key="11">
    <source>
        <dbReference type="ARBA" id="ARBA00041642"/>
    </source>
</evidence>